<dbReference type="EMBL" id="LWMW01000093">
    <property type="protein sequence ID" value="KZX16384.1"/>
    <property type="molecule type" value="Genomic_DNA"/>
</dbReference>
<keyword evidence="2" id="KW-1185">Reference proteome</keyword>
<accession>A0A166E8C3</accession>
<comment type="caution">
    <text evidence="1">The sequence shown here is derived from an EMBL/GenBank/DDBJ whole genome shotgun (WGS) entry which is preliminary data.</text>
</comment>
<dbReference type="PATRIC" id="fig|47311.3.peg.970"/>
<dbReference type="AlphaFoldDB" id="A0A166E8C3"/>
<name>A0A166E8C3_9EURY</name>
<evidence type="ECO:0000313" key="2">
    <source>
        <dbReference type="Proteomes" id="UP000077275"/>
    </source>
</evidence>
<protein>
    <submittedName>
        <fullName evidence="1">Uncharacterized protein</fullName>
    </submittedName>
</protein>
<evidence type="ECO:0000313" key="1">
    <source>
        <dbReference type="EMBL" id="KZX16384.1"/>
    </source>
</evidence>
<reference evidence="1 2" key="1">
    <citation type="submission" date="2016-04" db="EMBL/GenBank/DDBJ databases">
        <title>Genome sequence of Methanobrevibacter cuticularis DSM 11139.</title>
        <authorList>
            <person name="Poehlein A."/>
            <person name="Seedorf H."/>
            <person name="Daniel R."/>
        </authorList>
    </citation>
    <scope>NUCLEOTIDE SEQUENCE [LARGE SCALE GENOMIC DNA]</scope>
    <source>
        <strain evidence="1 2">DSM 11139</strain>
    </source>
</reference>
<dbReference type="Proteomes" id="UP000077275">
    <property type="component" value="Unassembled WGS sequence"/>
</dbReference>
<dbReference type="RefSeq" id="WP_067259356.1">
    <property type="nucleotide sequence ID" value="NZ_LWMW01000093.1"/>
</dbReference>
<organism evidence="1 2">
    <name type="scientific">Methanobrevibacter cuticularis</name>
    <dbReference type="NCBI Taxonomy" id="47311"/>
    <lineage>
        <taxon>Archaea</taxon>
        <taxon>Methanobacteriati</taxon>
        <taxon>Methanobacteriota</taxon>
        <taxon>Methanomada group</taxon>
        <taxon>Methanobacteria</taxon>
        <taxon>Methanobacteriales</taxon>
        <taxon>Methanobacteriaceae</taxon>
        <taxon>Methanobrevibacter</taxon>
    </lineage>
</organism>
<proteinExistence type="predicted"/>
<gene>
    <name evidence="1" type="ORF">MBCUT_08760</name>
</gene>
<sequence>MKNYYGAEYLSNINFLAEFKKLNNKKDLNKMKQEVWEKEINKIITDIPRPNTAEDLFEENVDKYGW</sequence>